<dbReference type="NCBIfam" id="TIGR02106">
    <property type="entry name" value="cyd_oper_ybgT"/>
    <property type="match status" value="1"/>
</dbReference>
<dbReference type="AlphaFoldDB" id="Q3BSJ5"/>
<sequence>MRSRPTPTRTERRGSDRSACAAVAAPRATIILFNDSRSTPMWYFAWILGTGLAALAAVLNGMWFEAREPERGEPPQ</sequence>
<keyword evidence="1" id="KW-1133">Transmembrane helix</keyword>
<evidence type="ECO:0000313" key="3">
    <source>
        <dbReference type="Proteomes" id="UP000007069"/>
    </source>
</evidence>
<keyword evidence="1" id="KW-0472">Membrane</keyword>
<name>Q3BSJ5_XANE5</name>
<dbReference type="KEGG" id="xcv:XCV2537"/>
<dbReference type="EMBL" id="AM039952">
    <property type="protein sequence ID" value="CAJ24214.1"/>
    <property type="molecule type" value="Genomic_DNA"/>
</dbReference>
<dbReference type="Proteomes" id="UP000007069">
    <property type="component" value="Chromosome"/>
</dbReference>
<dbReference type="HOGENOM" id="CLU_2653591_0_0_6"/>
<feature type="transmembrane region" description="Helical" evidence="1">
    <location>
        <begin position="43"/>
        <end position="64"/>
    </location>
</feature>
<dbReference type="Pfam" id="PF08173">
    <property type="entry name" value="YbgT_YccB"/>
    <property type="match status" value="1"/>
</dbReference>
<protein>
    <submittedName>
        <fullName evidence="2">Putative membrane protein</fullName>
    </submittedName>
</protein>
<dbReference type="InterPro" id="IPR011724">
    <property type="entry name" value="Cyd_oper_YbgT"/>
</dbReference>
<gene>
    <name evidence="2" type="ordered locus">XCV2537</name>
</gene>
<organism evidence="3">
    <name type="scientific">Xanthomonas euvesicatoria pv. vesicatoria (strain 85-10)</name>
    <name type="common">Xanthomonas campestris pv. vesicatoria</name>
    <dbReference type="NCBI Taxonomy" id="316273"/>
    <lineage>
        <taxon>Bacteria</taxon>
        <taxon>Pseudomonadati</taxon>
        <taxon>Pseudomonadota</taxon>
        <taxon>Gammaproteobacteria</taxon>
        <taxon>Lysobacterales</taxon>
        <taxon>Lysobacteraceae</taxon>
        <taxon>Xanthomonas</taxon>
    </lineage>
</organism>
<keyword evidence="1" id="KW-0812">Transmembrane</keyword>
<evidence type="ECO:0000256" key="1">
    <source>
        <dbReference type="SAM" id="Phobius"/>
    </source>
</evidence>
<dbReference type="InterPro" id="IPR012994">
    <property type="entry name" value="YbgT_YccB"/>
</dbReference>
<reference evidence="2 3" key="1">
    <citation type="journal article" date="2005" name="J. Bacteriol.">
        <title>Insights into genome plasticity and pathogenicity of the plant pathogenic Bacterium Xanthomonas campestris pv. vesicatoria revealed by the complete genome sequence.</title>
        <authorList>
            <person name="Thieme F."/>
            <person name="Koebnik R."/>
            <person name="Bekel T."/>
            <person name="Berger C."/>
            <person name="Boch J."/>
            <person name="Buettner D."/>
            <person name="Caldana C."/>
            <person name="Gaigalat L."/>
            <person name="Goesmann A."/>
            <person name="Kay S."/>
            <person name="Kirchner O."/>
            <person name="Lanz C."/>
            <person name="Linke B."/>
            <person name="McHardy A.C."/>
            <person name="Meyer F."/>
            <person name="Mittenhuber G."/>
            <person name="Nies D.H."/>
            <person name="Niesbach-Kloesgen U."/>
            <person name="Patschkowski T."/>
            <person name="Rueckert C."/>
            <person name="Rupp O."/>
            <person name="Schneicker S."/>
            <person name="Schuster S.C."/>
            <person name="Vorhoelter F.J."/>
            <person name="Weber E."/>
            <person name="Puehler A."/>
            <person name="Bonas U."/>
            <person name="Bartels D."/>
            <person name="Kaiser O."/>
        </authorList>
    </citation>
    <scope>NUCLEOTIDE SEQUENCE [LARGE SCALE GENOMIC DNA]</scope>
    <source>
        <strain evidence="2 3">85-10</strain>
    </source>
</reference>
<evidence type="ECO:0000313" key="2">
    <source>
        <dbReference type="EMBL" id="CAJ24214.1"/>
    </source>
</evidence>
<dbReference type="STRING" id="456327.BJD11_10220"/>
<proteinExistence type="predicted"/>
<accession>Q3BSJ5</accession>